<keyword evidence="2" id="KW-0722">Serine protease inhibitor</keyword>
<dbReference type="GO" id="GO:0030154">
    <property type="term" value="P:cell differentiation"/>
    <property type="evidence" value="ECO:0007669"/>
    <property type="project" value="TreeGrafter"/>
</dbReference>
<dbReference type="Gene3D" id="3.30.60.30">
    <property type="match status" value="1"/>
</dbReference>
<dbReference type="CDD" id="cd00104">
    <property type="entry name" value="KAZAL_FS"/>
    <property type="match status" value="1"/>
</dbReference>
<dbReference type="AlphaFoldDB" id="A0AAD8BWB6"/>
<evidence type="ECO:0000256" key="4">
    <source>
        <dbReference type="SAM" id="SignalP"/>
    </source>
</evidence>
<dbReference type="InterPro" id="IPR050653">
    <property type="entry name" value="Prot_Inhib_GrowthFact_Antg"/>
</dbReference>
<keyword evidence="7" id="KW-1185">Reference proteome</keyword>
<reference evidence="6" key="2">
    <citation type="submission" date="2023-04" db="EMBL/GenBank/DDBJ databases">
        <authorList>
            <person name="Bu L."/>
            <person name="Lu L."/>
            <person name="Laidemitt M.R."/>
            <person name="Zhang S.M."/>
            <person name="Mutuku M."/>
            <person name="Mkoji G."/>
            <person name="Steinauer M."/>
            <person name="Loker E.S."/>
        </authorList>
    </citation>
    <scope>NUCLEOTIDE SEQUENCE</scope>
    <source>
        <strain evidence="6">KasaAsao</strain>
        <tissue evidence="6">Whole Snail</tissue>
    </source>
</reference>
<dbReference type="PROSITE" id="PS51465">
    <property type="entry name" value="KAZAL_2"/>
    <property type="match status" value="1"/>
</dbReference>
<accession>A0AAD8BWB6</accession>
<organism evidence="6 7">
    <name type="scientific">Biomphalaria pfeifferi</name>
    <name type="common">Bloodfluke planorb</name>
    <name type="synonym">Freshwater snail</name>
    <dbReference type="NCBI Taxonomy" id="112525"/>
    <lineage>
        <taxon>Eukaryota</taxon>
        <taxon>Metazoa</taxon>
        <taxon>Spiralia</taxon>
        <taxon>Lophotrochozoa</taxon>
        <taxon>Mollusca</taxon>
        <taxon>Gastropoda</taxon>
        <taxon>Heterobranchia</taxon>
        <taxon>Euthyneura</taxon>
        <taxon>Panpulmonata</taxon>
        <taxon>Hygrophila</taxon>
        <taxon>Lymnaeoidea</taxon>
        <taxon>Planorbidae</taxon>
        <taxon>Biomphalaria</taxon>
    </lineage>
</organism>
<dbReference type="GO" id="GO:0004867">
    <property type="term" value="F:serine-type endopeptidase inhibitor activity"/>
    <property type="evidence" value="ECO:0007669"/>
    <property type="project" value="UniProtKB-KW"/>
</dbReference>
<dbReference type="InterPro" id="IPR002350">
    <property type="entry name" value="Kazal_dom"/>
</dbReference>
<evidence type="ECO:0000313" key="6">
    <source>
        <dbReference type="EMBL" id="KAK0062069.1"/>
    </source>
</evidence>
<dbReference type="Pfam" id="PF07648">
    <property type="entry name" value="Kazal_2"/>
    <property type="match status" value="1"/>
</dbReference>
<keyword evidence="1" id="KW-0646">Protease inhibitor</keyword>
<dbReference type="SMART" id="SM00280">
    <property type="entry name" value="KAZAL"/>
    <property type="match status" value="1"/>
</dbReference>
<evidence type="ECO:0000313" key="7">
    <source>
        <dbReference type="Proteomes" id="UP001233172"/>
    </source>
</evidence>
<feature type="signal peptide" evidence="4">
    <location>
        <begin position="1"/>
        <end position="23"/>
    </location>
</feature>
<dbReference type="SUPFAM" id="SSF100895">
    <property type="entry name" value="Kazal-type serine protease inhibitors"/>
    <property type="match status" value="1"/>
</dbReference>
<comment type="caution">
    <text evidence="6">The sequence shown here is derived from an EMBL/GenBank/DDBJ whole genome shotgun (WGS) entry which is preliminary data.</text>
</comment>
<reference evidence="6" key="1">
    <citation type="journal article" date="2023" name="PLoS Negl. Trop. Dis.">
        <title>A genome sequence for Biomphalaria pfeifferi, the major vector snail for the human-infecting parasite Schistosoma mansoni.</title>
        <authorList>
            <person name="Bu L."/>
            <person name="Lu L."/>
            <person name="Laidemitt M.R."/>
            <person name="Zhang S.M."/>
            <person name="Mutuku M."/>
            <person name="Mkoji G."/>
            <person name="Steinauer M."/>
            <person name="Loker E.S."/>
        </authorList>
    </citation>
    <scope>NUCLEOTIDE SEQUENCE</scope>
    <source>
        <strain evidence="6">KasaAsao</strain>
    </source>
</reference>
<feature type="domain" description="Kazal-like" evidence="5">
    <location>
        <begin position="30"/>
        <end position="84"/>
    </location>
</feature>
<proteinExistence type="predicted"/>
<evidence type="ECO:0000256" key="2">
    <source>
        <dbReference type="ARBA" id="ARBA00022900"/>
    </source>
</evidence>
<protein>
    <submittedName>
        <fullName evidence="6">Hepatopancreas kazal-type proteinase inhibitor</fullName>
    </submittedName>
</protein>
<keyword evidence="4" id="KW-0732">Signal</keyword>
<feature type="chain" id="PRO_5042175063" evidence="4">
    <location>
        <begin position="24"/>
        <end position="93"/>
    </location>
</feature>
<evidence type="ECO:0000259" key="5">
    <source>
        <dbReference type="PROSITE" id="PS51465"/>
    </source>
</evidence>
<sequence length="93" mass="10355">MGTWIATKAMLLIMVSCLQESLAKSNSLAYFQNKDCKLECSSGYEPVCGTNGRTYSNTCRLDLRNCRREDSPKVTVAYYGECAGRMPAGNRVR</sequence>
<name>A0AAD8BWB6_BIOPF</name>
<evidence type="ECO:0000256" key="3">
    <source>
        <dbReference type="ARBA" id="ARBA00023157"/>
    </source>
</evidence>
<dbReference type="Proteomes" id="UP001233172">
    <property type="component" value="Unassembled WGS sequence"/>
</dbReference>
<dbReference type="GO" id="GO:0005576">
    <property type="term" value="C:extracellular region"/>
    <property type="evidence" value="ECO:0007669"/>
    <property type="project" value="TreeGrafter"/>
</dbReference>
<evidence type="ECO:0000256" key="1">
    <source>
        <dbReference type="ARBA" id="ARBA00022690"/>
    </source>
</evidence>
<dbReference type="EMBL" id="JASAOG010000027">
    <property type="protein sequence ID" value="KAK0062069.1"/>
    <property type="molecule type" value="Genomic_DNA"/>
</dbReference>
<dbReference type="InterPro" id="IPR036058">
    <property type="entry name" value="Kazal_dom_sf"/>
</dbReference>
<gene>
    <name evidence="6" type="ORF">Bpfe_008562</name>
</gene>
<keyword evidence="3" id="KW-1015">Disulfide bond</keyword>
<dbReference type="PANTHER" id="PTHR10913">
    <property type="entry name" value="FOLLISTATIN-RELATED"/>
    <property type="match status" value="1"/>
</dbReference>
<dbReference type="PANTHER" id="PTHR10913:SF45">
    <property type="entry name" value="FOLLISTATIN, ISOFORM A-RELATED"/>
    <property type="match status" value="1"/>
</dbReference>